<keyword evidence="5" id="KW-1185">Reference proteome</keyword>
<dbReference type="InterPro" id="IPR001128">
    <property type="entry name" value="Cyt_P450"/>
</dbReference>
<dbReference type="Pfam" id="PF00067">
    <property type="entry name" value="p450"/>
    <property type="match status" value="1"/>
</dbReference>
<dbReference type="RefSeq" id="WP_111214432.1">
    <property type="nucleotide sequence ID" value="NZ_POTY01000082.1"/>
</dbReference>
<evidence type="ECO:0000256" key="2">
    <source>
        <dbReference type="RuleBase" id="RU000461"/>
    </source>
</evidence>
<keyword evidence="2" id="KW-0349">Heme</keyword>
<keyword evidence="2" id="KW-0408">Iron</keyword>
<dbReference type="PANTHER" id="PTHR46696:SF1">
    <property type="entry name" value="CYTOCHROME P450 YJIB-RELATED"/>
    <property type="match status" value="1"/>
</dbReference>
<dbReference type="SUPFAM" id="SSF48264">
    <property type="entry name" value="Cytochrome P450"/>
    <property type="match status" value="1"/>
</dbReference>
<dbReference type="PANTHER" id="PTHR46696">
    <property type="entry name" value="P450, PUTATIVE (EUROFUNG)-RELATED"/>
    <property type="match status" value="1"/>
</dbReference>
<reference evidence="4 5" key="1">
    <citation type="submission" date="2018-01" db="EMBL/GenBank/DDBJ databases">
        <title>Draft genome sequence of Jishengella sp. NA12.</title>
        <authorList>
            <person name="Sahin N."/>
            <person name="Ay H."/>
            <person name="Saygin H."/>
        </authorList>
    </citation>
    <scope>NUCLEOTIDE SEQUENCE [LARGE SCALE GENOMIC DNA]</scope>
    <source>
        <strain evidence="4 5">NA12</strain>
    </source>
</reference>
<name>A0A2W2E0K8_9ACTN</name>
<keyword evidence="2" id="KW-0503">Monooxygenase</keyword>
<proteinExistence type="inferred from homology"/>
<dbReference type="GO" id="GO:0004497">
    <property type="term" value="F:monooxygenase activity"/>
    <property type="evidence" value="ECO:0007669"/>
    <property type="project" value="UniProtKB-KW"/>
</dbReference>
<dbReference type="PRINTS" id="PR00359">
    <property type="entry name" value="BP450"/>
</dbReference>
<dbReference type="InterPro" id="IPR017972">
    <property type="entry name" value="Cyt_P450_CS"/>
</dbReference>
<comment type="caution">
    <text evidence="4">The sequence shown here is derived from an EMBL/GenBank/DDBJ whole genome shotgun (WGS) entry which is preliminary data.</text>
</comment>
<dbReference type="GO" id="GO:0016705">
    <property type="term" value="F:oxidoreductase activity, acting on paired donors, with incorporation or reduction of molecular oxygen"/>
    <property type="evidence" value="ECO:0007669"/>
    <property type="project" value="InterPro"/>
</dbReference>
<gene>
    <name evidence="4" type="ORF">C1I95_14920</name>
</gene>
<dbReference type="InterPro" id="IPR036396">
    <property type="entry name" value="Cyt_P450_sf"/>
</dbReference>
<dbReference type="Proteomes" id="UP000248924">
    <property type="component" value="Unassembled WGS sequence"/>
</dbReference>
<dbReference type="AlphaFoldDB" id="A0A2W2E0K8"/>
<keyword evidence="2" id="KW-0560">Oxidoreductase</keyword>
<dbReference type="PROSITE" id="PS00086">
    <property type="entry name" value="CYTOCHROME_P450"/>
    <property type="match status" value="1"/>
</dbReference>
<evidence type="ECO:0000313" key="4">
    <source>
        <dbReference type="EMBL" id="PZG17746.1"/>
    </source>
</evidence>
<dbReference type="GO" id="GO:0020037">
    <property type="term" value="F:heme binding"/>
    <property type="evidence" value="ECO:0007669"/>
    <property type="project" value="InterPro"/>
</dbReference>
<dbReference type="OrthoDB" id="4156795at2"/>
<evidence type="ECO:0000256" key="1">
    <source>
        <dbReference type="ARBA" id="ARBA00010617"/>
    </source>
</evidence>
<evidence type="ECO:0000313" key="5">
    <source>
        <dbReference type="Proteomes" id="UP000248924"/>
    </source>
</evidence>
<organism evidence="4 5">
    <name type="scientific">Micromonospora craterilacus</name>
    <dbReference type="NCBI Taxonomy" id="1655439"/>
    <lineage>
        <taxon>Bacteria</taxon>
        <taxon>Bacillati</taxon>
        <taxon>Actinomycetota</taxon>
        <taxon>Actinomycetes</taxon>
        <taxon>Micromonosporales</taxon>
        <taxon>Micromonosporaceae</taxon>
        <taxon>Micromonospora</taxon>
    </lineage>
</organism>
<accession>A0A2W2E0K8</accession>
<comment type="similarity">
    <text evidence="1 2">Belongs to the cytochrome P450 family.</text>
</comment>
<dbReference type="EMBL" id="POTY01000082">
    <property type="protein sequence ID" value="PZG17746.1"/>
    <property type="molecule type" value="Genomic_DNA"/>
</dbReference>
<dbReference type="GO" id="GO:0005506">
    <property type="term" value="F:iron ion binding"/>
    <property type="evidence" value="ECO:0007669"/>
    <property type="project" value="InterPro"/>
</dbReference>
<sequence>MSPRSAPGGAAPPGPAHLDPGELSRVDLADPALLASDRRYAVWDQLRRHRPVHWQPVADAGTARGFWSVTRYEDVNRVLADHVCFTSERGTLLNLLGRRDPAAGQQMAATDPPRHDRMRLPVQRAMSASSARRYVQDVTAGVRALLADHAAGGSFDAATVLAGLPLVVVGPLLGVPVADWPDLTRLAGMCTAEDDPAYQLPEGAEATLRRGHRELFAYFTDLARQRARRGGEDLVSLLLRMEVDGEPLGRGSVVSNCYSLLLGASVTLPHVPAAALAHLAGTDRYARWAHRPDLLTSGVEEALRWASPASHFMRVARRPVDLSGVTVAAGEAVVAWLGSANRDPAVFAHPDEFDVRRAPNRHLAFGAGRHYCIGSHLARLALRLFFAELFATFESLTPDGEPVRVRSTFLSGYQRLPLVGWPRRRDDS</sequence>
<keyword evidence="2" id="KW-0479">Metal-binding</keyword>
<dbReference type="InterPro" id="IPR002397">
    <property type="entry name" value="Cyt_P450_B"/>
</dbReference>
<dbReference type="Gene3D" id="1.10.630.10">
    <property type="entry name" value="Cytochrome P450"/>
    <property type="match status" value="1"/>
</dbReference>
<feature type="region of interest" description="Disordered" evidence="3">
    <location>
        <begin position="1"/>
        <end position="23"/>
    </location>
</feature>
<protein>
    <submittedName>
        <fullName evidence="4">Cytochrome P450</fullName>
    </submittedName>
</protein>
<evidence type="ECO:0000256" key="3">
    <source>
        <dbReference type="SAM" id="MobiDB-lite"/>
    </source>
</evidence>